<dbReference type="Pfam" id="PF19700">
    <property type="entry name" value="DUF6198"/>
    <property type="match status" value="1"/>
</dbReference>
<dbReference type="PANTHER" id="PTHR40078">
    <property type="entry name" value="INTEGRAL MEMBRANE PROTEIN-RELATED"/>
    <property type="match status" value="1"/>
</dbReference>
<evidence type="ECO:0000313" key="3">
    <source>
        <dbReference type="Proteomes" id="UP000250079"/>
    </source>
</evidence>
<reference evidence="2 3" key="1">
    <citation type="submission" date="2016-12" db="EMBL/GenBank/DDBJ databases">
        <authorList>
            <person name="Song W.-J."/>
            <person name="Kurnit D.M."/>
        </authorList>
    </citation>
    <scope>NUCLEOTIDE SEQUENCE [LARGE SCALE GENOMIC DNA]</scope>
    <source>
        <strain evidence="2 3">IMCC3135</strain>
    </source>
</reference>
<organism evidence="2 3">
    <name type="scientific">Granulosicoccus antarcticus IMCC3135</name>
    <dbReference type="NCBI Taxonomy" id="1192854"/>
    <lineage>
        <taxon>Bacteria</taxon>
        <taxon>Pseudomonadati</taxon>
        <taxon>Pseudomonadota</taxon>
        <taxon>Gammaproteobacteria</taxon>
        <taxon>Chromatiales</taxon>
        <taxon>Granulosicoccaceae</taxon>
        <taxon>Granulosicoccus</taxon>
    </lineage>
</organism>
<name>A0A2Z2NYG6_9GAMM</name>
<dbReference type="InterPro" id="IPR038750">
    <property type="entry name" value="YczE/YyaS-like"/>
</dbReference>
<feature type="transmembrane region" description="Helical" evidence="1">
    <location>
        <begin position="217"/>
        <end position="235"/>
    </location>
</feature>
<dbReference type="PANTHER" id="PTHR40078:SF1">
    <property type="entry name" value="INTEGRAL MEMBRANE PROTEIN"/>
    <property type="match status" value="1"/>
</dbReference>
<keyword evidence="1" id="KW-0472">Membrane</keyword>
<protein>
    <submittedName>
        <fullName evidence="2">Uncharacterized protein</fullName>
    </submittedName>
</protein>
<evidence type="ECO:0000313" key="2">
    <source>
        <dbReference type="EMBL" id="ASJ76353.1"/>
    </source>
</evidence>
<accession>A0A2Z2NYG6</accession>
<keyword evidence="3" id="KW-1185">Reference proteome</keyword>
<dbReference type="RefSeq" id="WP_088921134.1">
    <property type="nucleotide sequence ID" value="NZ_CP018632.1"/>
</dbReference>
<feature type="transmembrane region" description="Helical" evidence="1">
    <location>
        <begin position="149"/>
        <end position="173"/>
    </location>
</feature>
<dbReference type="Proteomes" id="UP000250079">
    <property type="component" value="Chromosome"/>
</dbReference>
<feature type="transmembrane region" description="Helical" evidence="1">
    <location>
        <begin position="94"/>
        <end position="113"/>
    </location>
</feature>
<feature type="transmembrane region" description="Helical" evidence="1">
    <location>
        <begin position="125"/>
        <end position="143"/>
    </location>
</feature>
<sequence length="242" mass="25272">MAIHSNDTRGVNHPPDSAGLSQFSALQQNSPTRSTRFGLDKVFCFQASRSRMIAGFLGPLLLGVGSGISVSAGFGPLGFSVLLNGLYESFGVSLWLSQLLLTLLFYLIAWKWAKIPLGMGTLPTLLLIGPAISLGATLTPVTLPVAGHVLAFAAGLSLFALGISLAAAAALGPDGVTALSLAAEKRHALPVPKANFLWNSAAICVGILLGGHYGPATVIGLFAVPLLIQWLLPWLRRSVVRP</sequence>
<proteinExistence type="predicted"/>
<keyword evidence="1" id="KW-1133">Transmembrane helix</keyword>
<dbReference type="KEGG" id="gai:IMCC3135_31530"/>
<keyword evidence="1" id="KW-0812">Transmembrane</keyword>
<dbReference type="AlphaFoldDB" id="A0A2Z2NYG6"/>
<feature type="transmembrane region" description="Helical" evidence="1">
    <location>
        <begin position="53"/>
        <end position="74"/>
    </location>
</feature>
<dbReference type="OrthoDB" id="154912at2"/>
<gene>
    <name evidence="2" type="ORF">IMCC3135_31530</name>
</gene>
<feature type="transmembrane region" description="Helical" evidence="1">
    <location>
        <begin position="194"/>
        <end position="211"/>
    </location>
</feature>
<dbReference type="EMBL" id="CP018632">
    <property type="protein sequence ID" value="ASJ76353.1"/>
    <property type="molecule type" value="Genomic_DNA"/>
</dbReference>
<evidence type="ECO:0000256" key="1">
    <source>
        <dbReference type="SAM" id="Phobius"/>
    </source>
</evidence>